<dbReference type="Proteomes" id="UP001431783">
    <property type="component" value="Unassembled WGS sequence"/>
</dbReference>
<sequence length="129" mass="14460">MTGNEEKGKAKAKVLKGNIINQVDVAFSTNLNPRGAIRGRRLNFDEGGHFAATLGQKFTSLSLIYKMVRALRWFGSPFTPKTRIKQSSNSPFRRSRLSSYDTPRAVVSAYLKPEKPLANINPFTRDVDE</sequence>
<protein>
    <submittedName>
        <fullName evidence="1">Uncharacterized protein</fullName>
    </submittedName>
</protein>
<reference evidence="1 2" key="1">
    <citation type="submission" date="2023-03" db="EMBL/GenBank/DDBJ databases">
        <title>Genome insight into feeding habits of ladybird beetles.</title>
        <authorList>
            <person name="Li H.-S."/>
            <person name="Huang Y.-H."/>
            <person name="Pang H."/>
        </authorList>
    </citation>
    <scope>NUCLEOTIDE SEQUENCE [LARGE SCALE GENOMIC DNA]</scope>
    <source>
        <strain evidence="1">SYSU_2023b</strain>
        <tissue evidence="1">Whole body</tissue>
    </source>
</reference>
<accession>A0AAW1U4U9</accession>
<gene>
    <name evidence="1" type="ORF">WA026_009485</name>
</gene>
<evidence type="ECO:0000313" key="1">
    <source>
        <dbReference type="EMBL" id="KAK9875688.1"/>
    </source>
</evidence>
<organism evidence="1 2">
    <name type="scientific">Henosepilachna vigintioctopunctata</name>
    <dbReference type="NCBI Taxonomy" id="420089"/>
    <lineage>
        <taxon>Eukaryota</taxon>
        <taxon>Metazoa</taxon>
        <taxon>Ecdysozoa</taxon>
        <taxon>Arthropoda</taxon>
        <taxon>Hexapoda</taxon>
        <taxon>Insecta</taxon>
        <taxon>Pterygota</taxon>
        <taxon>Neoptera</taxon>
        <taxon>Endopterygota</taxon>
        <taxon>Coleoptera</taxon>
        <taxon>Polyphaga</taxon>
        <taxon>Cucujiformia</taxon>
        <taxon>Coccinelloidea</taxon>
        <taxon>Coccinellidae</taxon>
        <taxon>Epilachninae</taxon>
        <taxon>Epilachnini</taxon>
        <taxon>Henosepilachna</taxon>
    </lineage>
</organism>
<evidence type="ECO:0000313" key="2">
    <source>
        <dbReference type="Proteomes" id="UP001431783"/>
    </source>
</evidence>
<dbReference type="EMBL" id="JARQZJ010000034">
    <property type="protein sequence ID" value="KAK9875688.1"/>
    <property type="molecule type" value="Genomic_DNA"/>
</dbReference>
<proteinExistence type="predicted"/>
<comment type="caution">
    <text evidence="1">The sequence shown here is derived from an EMBL/GenBank/DDBJ whole genome shotgun (WGS) entry which is preliminary data.</text>
</comment>
<keyword evidence="2" id="KW-1185">Reference proteome</keyword>
<name>A0AAW1U4U9_9CUCU</name>
<dbReference type="AlphaFoldDB" id="A0AAW1U4U9"/>